<dbReference type="Proteomes" id="UP000283634">
    <property type="component" value="Unassembled WGS sequence"/>
</dbReference>
<reference evidence="1 2" key="1">
    <citation type="journal article" date="2018" name="BMC Genomics">
        <title>Genomic comparison of Trypanosoma conorhini and Trypanosoma rangeli to Trypanosoma cruzi strains of high and low virulence.</title>
        <authorList>
            <person name="Bradwell K.R."/>
            <person name="Koparde V.N."/>
            <person name="Matveyev A.V."/>
            <person name="Serrano M.G."/>
            <person name="Alves J.M."/>
            <person name="Parikh H."/>
            <person name="Huang B."/>
            <person name="Lee V."/>
            <person name="Espinosa-Alvarez O."/>
            <person name="Ortiz P.A."/>
            <person name="Costa-Martins A.G."/>
            <person name="Teixeira M.M."/>
            <person name="Buck G.A."/>
        </authorList>
    </citation>
    <scope>NUCLEOTIDE SEQUENCE [LARGE SCALE GENOMIC DNA]</scope>
    <source>
        <strain evidence="1 2">AM80</strain>
    </source>
</reference>
<organism evidence="1 2">
    <name type="scientific">Trypanosoma rangeli</name>
    <dbReference type="NCBI Taxonomy" id="5698"/>
    <lineage>
        <taxon>Eukaryota</taxon>
        <taxon>Discoba</taxon>
        <taxon>Euglenozoa</taxon>
        <taxon>Kinetoplastea</taxon>
        <taxon>Metakinetoplastina</taxon>
        <taxon>Trypanosomatida</taxon>
        <taxon>Trypanosomatidae</taxon>
        <taxon>Trypanosoma</taxon>
        <taxon>Herpetosoma</taxon>
    </lineage>
</organism>
<gene>
    <name evidence="1" type="ORF">TraAM80_07426</name>
</gene>
<evidence type="ECO:0000313" key="2">
    <source>
        <dbReference type="Proteomes" id="UP000283634"/>
    </source>
</evidence>
<proteinExistence type="predicted"/>
<dbReference type="AlphaFoldDB" id="A0A3R7RE06"/>
<sequence>MLCRCGSSMCSHFTYRPSDDVMRYLTTRTRLWRGGFCTRRRRGDDDVASLLRLGFDDETVILSLLPSRAQLLAYMRTHLASSHRTAAKNGILACYRHVFRLLNKAAPHQRSA</sequence>
<dbReference type="RefSeq" id="XP_029235939.1">
    <property type="nucleotide sequence ID" value="XM_029384218.1"/>
</dbReference>
<keyword evidence="2" id="KW-1185">Reference proteome</keyword>
<evidence type="ECO:0000313" key="1">
    <source>
        <dbReference type="EMBL" id="RNF00744.1"/>
    </source>
</evidence>
<comment type="caution">
    <text evidence="1">The sequence shown here is derived from an EMBL/GenBank/DDBJ whole genome shotgun (WGS) entry which is preliminary data.</text>
</comment>
<dbReference type="EMBL" id="MKGL01000309">
    <property type="protein sequence ID" value="RNF00744.1"/>
    <property type="molecule type" value="Genomic_DNA"/>
</dbReference>
<dbReference type="GeneID" id="40331359"/>
<name>A0A3R7RE06_TRYRA</name>
<protein>
    <submittedName>
        <fullName evidence="1">Uncharacterized protein</fullName>
    </submittedName>
</protein>
<dbReference type="VEuPathDB" id="TriTrypDB:TRSC58_05041"/>
<accession>A0A3R7RE06</accession>